<name>A0A1L9B9P3_9BACT</name>
<dbReference type="Pfam" id="PF05721">
    <property type="entry name" value="PhyH"/>
    <property type="match status" value="1"/>
</dbReference>
<dbReference type="GO" id="GO:0016706">
    <property type="term" value="F:2-oxoglutarate-dependent dioxygenase activity"/>
    <property type="evidence" value="ECO:0007669"/>
    <property type="project" value="UniProtKB-ARBA"/>
</dbReference>
<dbReference type="AlphaFoldDB" id="A0A1L9B9P3"/>
<dbReference type="STRING" id="83449.BON30_22460"/>
<dbReference type="Proteomes" id="UP000182229">
    <property type="component" value="Unassembled WGS sequence"/>
</dbReference>
<keyword evidence="2" id="KW-1185">Reference proteome</keyword>
<dbReference type="SUPFAM" id="SSF51197">
    <property type="entry name" value="Clavaminate synthase-like"/>
    <property type="match status" value="1"/>
</dbReference>
<reference evidence="1 2" key="2">
    <citation type="submission" date="2016-12" db="EMBL/GenBank/DDBJ databases">
        <title>Draft Genome Sequence of Cystobacter ferrugineus Strain Cbfe23.</title>
        <authorList>
            <person name="Akbar S."/>
            <person name="Dowd S.E."/>
            <person name="Stevens D.C."/>
        </authorList>
    </citation>
    <scope>NUCLEOTIDE SEQUENCE [LARGE SCALE GENOMIC DNA]</scope>
    <source>
        <strain evidence="1 2">Cbfe23</strain>
    </source>
</reference>
<gene>
    <name evidence="1" type="ORF">BON30_22460</name>
</gene>
<evidence type="ECO:0000313" key="2">
    <source>
        <dbReference type="Proteomes" id="UP000182229"/>
    </source>
</evidence>
<accession>A0A1L9B9P3</accession>
<evidence type="ECO:0000313" key="1">
    <source>
        <dbReference type="EMBL" id="OJH38974.1"/>
    </source>
</evidence>
<dbReference type="OrthoDB" id="9798771at2"/>
<reference evidence="2" key="1">
    <citation type="submission" date="2016-11" db="EMBL/GenBank/DDBJ databases">
        <authorList>
            <person name="Shukria A."/>
            <person name="Stevens D.C."/>
        </authorList>
    </citation>
    <scope>NUCLEOTIDE SEQUENCE [LARGE SCALE GENOMIC DNA]</scope>
    <source>
        <strain evidence="2">Cbfe23</strain>
    </source>
</reference>
<sequence length="266" mass="29362">MAVTTSSRLSDAQVEQFIREGFVRIDEAFPRELAEEGLAILWRETGCDPNAPSTWTRPVIRLGGYAQAPFAQAVNTPVLHAAFDQLVGKGRWAPRFSLGTFPVRFPSPEDPGDAGWHVDASFPGEDPNDFFSYRINVHSRERALLMLFLFSDVGEHDAPTRIRRGSHLDVARLLGPAGEAGMTFMELAGKLDVTATRPEALATGSAGTVYLCHPFLVHAAQPHRGTTPRFMAQPPLHLTEPFRLEREDGGYSPVEFAIKQGLRERA</sequence>
<proteinExistence type="predicted"/>
<protein>
    <submittedName>
        <fullName evidence="1">Phytanoyl-CoA dioxygenase</fullName>
    </submittedName>
</protein>
<dbReference type="InterPro" id="IPR008775">
    <property type="entry name" value="Phytyl_CoA_dOase-like"/>
</dbReference>
<dbReference type="Gene3D" id="2.60.120.620">
    <property type="entry name" value="q2cbj1_9rhob like domain"/>
    <property type="match status" value="1"/>
</dbReference>
<comment type="caution">
    <text evidence="1">The sequence shown here is derived from an EMBL/GenBank/DDBJ whole genome shotgun (WGS) entry which is preliminary data.</text>
</comment>
<keyword evidence="1" id="KW-0560">Oxidoreductase</keyword>
<organism evidence="1 2">
    <name type="scientific">Cystobacter ferrugineus</name>
    <dbReference type="NCBI Taxonomy" id="83449"/>
    <lineage>
        <taxon>Bacteria</taxon>
        <taxon>Pseudomonadati</taxon>
        <taxon>Myxococcota</taxon>
        <taxon>Myxococcia</taxon>
        <taxon>Myxococcales</taxon>
        <taxon>Cystobacterineae</taxon>
        <taxon>Archangiaceae</taxon>
        <taxon>Cystobacter</taxon>
    </lineage>
</organism>
<keyword evidence="1" id="KW-0223">Dioxygenase</keyword>
<dbReference type="EMBL" id="MPIN01000005">
    <property type="protein sequence ID" value="OJH38974.1"/>
    <property type="molecule type" value="Genomic_DNA"/>
</dbReference>